<protein>
    <recommendedName>
        <fullName evidence="7">Aspartate--tRNA(Asp/Asn) ligase</fullName>
        <ecNumber evidence="7">6.1.1.23</ecNumber>
    </recommendedName>
    <alternativeName>
        <fullName evidence="7">Aspartyl-tRNA synthetase</fullName>
        <shortName evidence="7">AspRS</shortName>
    </alternativeName>
    <alternativeName>
        <fullName evidence="7">Non-discriminating aspartyl-tRNA synthetase</fullName>
        <shortName evidence="7">ND-AspRS</shortName>
    </alternativeName>
</protein>
<dbReference type="Pfam" id="PF02938">
    <property type="entry name" value="GAD"/>
    <property type="match status" value="1"/>
</dbReference>
<dbReference type="InterPro" id="IPR004115">
    <property type="entry name" value="GAD-like_sf"/>
</dbReference>
<feature type="binding site" evidence="7">
    <location>
        <position position="221"/>
    </location>
    <ligand>
        <name>L-aspartate</name>
        <dbReference type="ChEBI" id="CHEBI:29991"/>
    </ligand>
</feature>
<dbReference type="AlphaFoldDB" id="A0A1L4CY90"/>
<keyword evidence="2 7" id="KW-0436">Ligase</keyword>
<dbReference type="InterPro" id="IPR004365">
    <property type="entry name" value="NA-bd_OB_tRNA"/>
</dbReference>
<feature type="binding site" evidence="7">
    <location>
        <begin position="551"/>
        <end position="554"/>
    </location>
    <ligand>
        <name>ATP</name>
        <dbReference type="ChEBI" id="CHEBI:30616"/>
    </ligand>
</feature>
<dbReference type="CDD" id="cd00777">
    <property type="entry name" value="AspRS_core"/>
    <property type="match status" value="1"/>
</dbReference>
<evidence type="ECO:0000256" key="4">
    <source>
        <dbReference type="ARBA" id="ARBA00022840"/>
    </source>
</evidence>
<comment type="subcellular location">
    <subcellularLocation>
        <location evidence="7">Cytoplasm</location>
    </subcellularLocation>
</comment>
<dbReference type="InterPro" id="IPR029351">
    <property type="entry name" value="GAD_dom"/>
</dbReference>
<dbReference type="SUPFAM" id="SSF55681">
    <property type="entry name" value="Class II aaRS and biotin synthetases"/>
    <property type="match status" value="1"/>
</dbReference>
<dbReference type="NCBIfam" id="TIGR00459">
    <property type="entry name" value="aspS_bact"/>
    <property type="match status" value="1"/>
</dbReference>
<feature type="region of interest" description="Aspartate" evidence="7">
    <location>
        <begin position="199"/>
        <end position="202"/>
    </location>
</feature>
<evidence type="ECO:0000256" key="2">
    <source>
        <dbReference type="ARBA" id="ARBA00022598"/>
    </source>
</evidence>
<dbReference type="GO" id="GO:0003676">
    <property type="term" value="F:nucleic acid binding"/>
    <property type="evidence" value="ECO:0007669"/>
    <property type="project" value="InterPro"/>
</dbReference>
<feature type="binding site" evidence="7">
    <location>
        <position position="499"/>
    </location>
    <ligand>
        <name>ATP</name>
        <dbReference type="ChEBI" id="CHEBI:30616"/>
    </ligand>
</feature>
<proteinExistence type="inferred from homology"/>
<keyword evidence="4 7" id="KW-0067">ATP-binding</keyword>
<gene>
    <name evidence="7" type="primary">aspS</name>
    <name evidence="9" type="ORF">AXG55_02870</name>
</gene>
<dbReference type="EMBL" id="CP017834">
    <property type="protein sequence ID" value="APJ02916.1"/>
    <property type="molecule type" value="Genomic_DNA"/>
</dbReference>
<dbReference type="HAMAP" id="MF_00044">
    <property type="entry name" value="Asp_tRNA_synth_type1"/>
    <property type="match status" value="1"/>
</dbReference>
<dbReference type="InterPro" id="IPR006195">
    <property type="entry name" value="aa-tRNA-synth_II"/>
</dbReference>
<dbReference type="OrthoDB" id="5287385at2"/>
<feature type="binding site" evidence="7">
    <location>
        <position position="465"/>
    </location>
    <ligand>
        <name>L-aspartate</name>
        <dbReference type="ChEBI" id="CHEBI:29991"/>
    </ligand>
</feature>
<dbReference type="RefSeq" id="WP_148696627.1">
    <property type="nucleotide sequence ID" value="NZ_CP017834.1"/>
</dbReference>
<evidence type="ECO:0000256" key="7">
    <source>
        <dbReference type="HAMAP-Rule" id="MF_00044"/>
    </source>
</evidence>
<comment type="catalytic activity">
    <reaction evidence="7">
        <text>tRNA(Asx) + L-aspartate + ATP = L-aspartyl-tRNA(Asx) + AMP + diphosphate</text>
        <dbReference type="Rhea" id="RHEA:18349"/>
        <dbReference type="Rhea" id="RHEA-COMP:9710"/>
        <dbReference type="Rhea" id="RHEA-COMP:9711"/>
        <dbReference type="ChEBI" id="CHEBI:29991"/>
        <dbReference type="ChEBI" id="CHEBI:30616"/>
        <dbReference type="ChEBI" id="CHEBI:33019"/>
        <dbReference type="ChEBI" id="CHEBI:78442"/>
        <dbReference type="ChEBI" id="CHEBI:78516"/>
        <dbReference type="ChEBI" id="CHEBI:456215"/>
        <dbReference type="EC" id="6.1.1.23"/>
    </reaction>
</comment>
<evidence type="ECO:0000259" key="8">
    <source>
        <dbReference type="PROSITE" id="PS50862"/>
    </source>
</evidence>
<dbReference type="GO" id="GO:0005737">
    <property type="term" value="C:cytoplasm"/>
    <property type="evidence" value="ECO:0007669"/>
    <property type="project" value="UniProtKB-SubCell"/>
</dbReference>
<sequence length="603" mass="68580">MQTLRSHNCSELNTTHLNQNVTLMGWVHSKRDLGGLIFIDVRDHYGITQVVIHPHMPFFAEASTVRQESVIQILGKVVKREGAINAKLSTGEIEVNASAFHIESPSEILPFPVGHNPKQESEDTRLTYRFLDLRTEKMHRNILFRCNVIRYIREKMISLGFNEFTTPILTSSSPEGARDFLVPSRLHPGHFYALPQAPQQFKQLLMCSGFDKYFQIAPCFRDEDPRADRAPGEFYQLDVEMSFVTQDDVFNVIENLMIGLFENKQFSERNILPLNHYDAKYVKNNRKFPCIPWHEAMDKYGIDKPDLRFSLEMQNVEETLAHTQFAVFKSVLEKKGILRAIVIPQAAAQSRKFFDEADAYAKECGLGGLPWLAVKDGEWKGSIAKQLSDSEKKGLGNQLKLEPHDAVVFIVGSEKLKTQVAGGKVRNYFAEKLNLKNNDSWAFAWIVDFPMYEFNEEEQKIDFSHNPFSMPQGGMESLKNKNPLDILAHQYDLVCNGTELSSGAIRNHRRDIMKKAFEIAGYSESVVEAKFGALWNAFAFGAPPHGGIAPGIDRMVMLLLNEPNIREVIAFPLNQKAMDLLMKAPSNVSERQLKEIHIQTTKI</sequence>
<dbReference type="GO" id="GO:0004815">
    <property type="term" value="F:aspartate-tRNA ligase activity"/>
    <property type="evidence" value="ECO:0007669"/>
    <property type="project" value="UniProtKB-UniRule"/>
</dbReference>
<evidence type="ECO:0000256" key="6">
    <source>
        <dbReference type="ARBA" id="ARBA00023146"/>
    </source>
</evidence>
<comment type="function">
    <text evidence="7">Aspartyl-tRNA synthetase with relaxed tRNA specificity since it is able to aspartylate not only its cognate tRNA(Asp) but also tRNA(Asn). Reaction proceeds in two steps: L-aspartate is first activated by ATP to form Asp-AMP and then transferred to the acceptor end of tRNA(Asp/Asn).</text>
</comment>
<feature type="binding site" evidence="7">
    <location>
        <position position="506"/>
    </location>
    <ligand>
        <name>L-aspartate</name>
        <dbReference type="ChEBI" id="CHEBI:29991"/>
    </ligand>
</feature>
<dbReference type="PROSITE" id="PS50862">
    <property type="entry name" value="AA_TRNA_LIGASE_II"/>
    <property type="match status" value="1"/>
</dbReference>
<keyword evidence="6 7" id="KW-0030">Aminoacyl-tRNA synthetase</keyword>
<dbReference type="KEGG" id="saqi:AXG55_02870"/>
<dbReference type="PANTHER" id="PTHR22594:SF5">
    <property type="entry name" value="ASPARTATE--TRNA LIGASE, MITOCHONDRIAL"/>
    <property type="match status" value="1"/>
</dbReference>
<comment type="caution">
    <text evidence="7">Lacks conserved residue(s) required for the propagation of feature annotation.</text>
</comment>
<dbReference type="InterPro" id="IPR045864">
    <property type="entry name" value="aa-tRNA-synth_II/BPL/LPL"/>
</dbReference>
<dbReference type="InterPro" id="IPR004524">
    <property type="entry name" value="Asp-tRNA-ligase_1"/>
</dbReference>
<feature type="domain" description="Aminoacyl-transfer RNA synthetases class-II family profile" evidence="8">
    <location>
        <begin position="147"/>
        <end position="572"/>
    </location>
</feature>
<accession>A0A1L4CY90</accession>
<dbReference type="PRINTS" id="PR01042">
    <property type="entry name" value="TRNASYNTHASP"/>
</dbReference>
<dbReference type="GO" id="GO:0050560">
    <property type="term" value="F:aspartate-tRNA(Asn) ligase activity"/>
    <property type="evidence" value="ECO:0007669"/>
    <property type="project" value="UniProtKB-EC"/>
</dbReference>
<dbReference type="Gene3D" id="3.30.930.10">
    <property type="entry name" value="Bira Bifunctional Protein, Domain 2"/>
    <property type="match status" value="1"/>
</dbReference>
<dbReference type="STRING" id="1915309.AXG55_02870"/>
<reference evidence="9 10" key="1">
    <citation type="submission" date="2016-10" db="EMBL/GenBank/DDBJ databases">
        <title>Silvanigrella aquatica sp. nov., isolated from a freshwater lake located in the Black Forest, Germany, description of Silvanigrellaceae fam. nov., Silvanigrellales ord. nov., reclassification of the order Bdellovibrionales in the class Oligoflexia, reclassification of the families Bacteriovoracaceae and Halobacteriovoraceae in the new order Bacteriovoracales ord. nov., and reclassification of the family Pseudobacteriovoracaceae in the order Oligoflexiales.</title>
        <authorList>
            <person name="Hahn M.W."/>
            <person name="Schmidt J."/>
            <person name="Koll U."/>
            <person name="Rohde M."/>
            <person name="Verbag S."/>
            <person name="Pitt A."/>
            <person name="Nakai R."/>
            <person name="Naganuma T."/>
            <person name="Lang E."/>
        </authorList>
    </citation>
    <scope>NUCLEOTIDE SEQUENCE [LARGE SCALE GENOMIC DNA]</scope>
    <source>
        <strain evidence="9 10">MWH-Nonnen-W8red</strain>
    </source>
</reference>
<dbReference type="Pfam" id="PF01336">
    <property type="entry name" value="tRNA_anti-codon"/>
    <property type="match status" value="1"/>
</dbReference>
<dbReference type="InterPro" id="IPR047089">
    <property type="entry name" value="Asp-tRNA-ligase_1_N"/>
</dbReference>
<dbReference type="Proteomes" id="UP000184731">
    <property type="component" value="Chromosome"/>
</dbReference>
<dbReference type="EC" id="6.1.1.23" evidence="7"/>
<comment type="similarity">
    <text evidence="1 7">Belongs to the class-II aminoacyl-tRNA synthetase family. Type 1 subfamily.</text>
</comment>
<feature type="site" description="Important for tRNA non-discrimination" evidence="7">
    <location>
        <position position="82"/>
    </location>
</feature>
<dbReference type="PANTHER" id="PTHR22594">
    <property type="entry name" value="ASPARTYL/LYSYL-TRNA SYNTHETASE"/>
    <property type="match status" value="1"/>
</dbReference>
<feature type="binding site" evidence="7">
    <location>
        <begin position="221"/>
        <end position="223"/>
    </location>
    <ligand>
        <name>ATP</name>
        <dbReference type="ChEBI" id="CHEBI:30616"/>
    </ligand>
</feature>
<comment type="subunit">
    <text evidence="7">Homodimer.</text>
</comment>
<dbReference type="InterPro" id="IPR004364">
    <property type="entry name" value="Aa-tRNA-synt_II"/>
</dbReference>
<dbReference type="SUPFAM" id="SSF55261">
    <property type="entry name" value="GAD domain-like"/>
    <property type="match status" value="1"/>
</dbReference>
<dbReference type="Gene3D" id="3.30.1360.30">
    <property type="entry name" value="GAD-like domain"/>
    <property type="match status" value="1"/>
</dbReference>
<evidence type="ECO:0000313" key="10">
    <source>
        <dbReference type="Proteomes" id="UP000184731"/>
    </source>
</evidence>
<organism evidence="9 10">
    <name type="scientific">Silvanigrella aquatica</name>
    <dbReference type="NCBI Taxonomy" id="1915309"/>
    <lineage>
        <taxon>Bacteria</taxon>
        <taxon>Pseudomonadati</taxon>
        <taxon>Bdellovibrionota</taxon>
        <taxon>Oligoflexia</taxon>
        <taxon>Silvanigrellales</taxon>
        <taxon>Silvanigrellaceae</taxon>
        <taxon>Silvanigrella</taxon>
    </lineage>
</organism>
<dbReference type="SUPFAM" id="SSF50249">
    <property type="entry name" value="Nucleic acid-binding proteins"/>
    <property type="match status" value="1"/>
</dbReference>
<evidence type="ECO:0000256" key="5">
    <source>
        <dbReference type="ARBA" id="ARBA00022917"/>
    </source>
</evidence>
<dbReference type="GO" id="GO:0006422">
    <property type="term" value="P:aspartyl-tRNA aminoacylation"/>
    <property type="evidence" value="ECO:0007669"/>
    <property type="project" value="UniProtKB-UniRule"/>
</dbReference>
<keyword evidence="10" id="KW-1185">Reference proteome</keyword>
<dbReference type="InterPro" id="IPR047090">
    <property type="entry name" value="AspRS_core"/>
</dbReference>
<dbReference type="GO" id="GO:0005524">
    <property type="term" value="F:ATP binding"/>
    <property type="evidence" value="ECO:0007669"/>
    <property type="project" value="UniProtKB-UniRule"/>
</dbReference>
<dbReference type="Pfam" id="PF00152">
    <property type="entry name" value="tRNA-synt_2"/>
    <property type="match status" value="1"/>
</dbReference>
<dbReference type="InterPro" id="IPR002312">
    <property type="entry name" value="Asp/Asn-tRNA-synth_IIb"/>
</dbReference>
<name>A0A1L4CY90_9BACT</name>
<evidence type="ECO:0000256" key="1">
    <source>
        <dbReference type="ARBA" id="ARBA00006303"/>
    </source>
</evidence>
<keyword evidence="5 7" id="KW-0648">Protein biosynthesis</keyword>
<keyword evidence="7" id="KW-0963">Cytoplasm</keyword>
<dbReference type="CDD" id="cd04317">
    <property type="entry name" value="EcAspRS_like_N"/>
    <property type="match status" value="1"/>
</dbReference>
<feature type="binding site" evidence="7">
    <location>
        <position position="175"/>
    </location>
    <ligand>
        <name>L-aspartate</name>
        <dbReference type="ChEBI" id="CHEBI:29991"/>
    </ligand>
</feature>
<keyword evidence="3 7" id="KW-0547">Nucleotide-binding</keyword>
<dbReference type="Gene3D" id="2.40.50.140">
    <property type="entry name" value="Nucleic acid-binding proteins"/>
    <property type="match status" value="1"/>
</dbReference>
<evidence type="ECO:0000256" key="3">
    <source>
        <dbReference type="ARBA" id="ARBA00022741"/>
    </source>
</evidence>
<evidence type="ECO:0000313" key="9">
    <source>
        <dbReference type="EMBL" id="APJ02916.1"/>
    </source>
</evidence>
<dbReference type="NCBIfam" id="NF001750">
    <property type="entry name" value="PRK00476.1"/>
    <property type="match status" value="1"/>
</dbReference>
<dbReference type="InterPro" id="IPR012340">
    <property type="entry name" value="NA-bd_OB-fold"/>
</dbReference>